<evidence type="ECO:0000313" key="2">
    <source>
        <dbReference type="Proteomes" id="UP000499080"/>
    </source>
</evidence>
<protein>
    <submittedName>
        <fullName evidence="1">Uncharacterized protein</fullName>
    </submittedName>
</protein>
<keyword evidence="2" id="KW-1185">Reference proteome</keyword>
<organism evidence="1 2">
    <name type="scientific">Araneus ventricosus</name>
    <name type="common">Orbweaver spider</name>
    <name type="synonym">Epeira ventricosa</name>
    <dbReference type="NCBI Taxonomy" id="182803"/>
    <lineage>
        <taxon>Eukaryota</taxon>
        <taxon>Metazoa</taxon>
        <taxon>Ecdysozoa</taxon>
        <taxon>Arthropoda</taxon>
        <taxon>Chelicerata</taxon>
        <taxon>Arachnida</taxon>
        <taxon>Araneae</taxon>
        <taxon>Araneomorphae</taxon>
        <taxon>Entelegynae</taxon>
        <taxon>Araneoidea</taxon>
        <taxon>Araneidae</taxon>
        <taxon>Araneus</taxon>
    </lineage>
</organism>
<dbReference type="Proteomes" id="UP000499080">
    <property type="component" value="Unassembled WGS sequence"/>
</dbReference>
<dbReference type="AlphaFoldDB" id="A0A4Y2L4Q3"/>
<dbReference type="PROSITE" id="PS51257">
    <property type="entry name" value="PROKAR_LIPOPROTEIN"/>
    <property type="match status" value="1"/>
</dbReference>
<evidence type="ECO:0000313" key="1">
    <source>
        <dbReference type="EMBL" id="GBN09534.1"/>
    </source>
</evidence>
<gene>
    <name evidence="1" type="ORF">AVEN_166017_1</name>
</gene>
<reference evidence="1 2" key="1">
    <citation type="journal article" date="2019" name="Sci. Rep.">
        <title>Orb-weaving spider Araneus ventricosus genome elucidates the spidroin gene catalogue.</title>
        <authorList>
            <person name="Kono N."/>
            <person name="Nakamura H."/>
            <person name="Ohtoshi R."/>
            <person name="Moran D.A.P."/>
            <person name="Shinohara A."/>
            <person name="Yoshida Y."/>
            <person name="Fujiwara M."/>
            <person name="Mori M."/>
            <person name="Tomita M."/>
            <person name="Arakawa K."/>
        </authorList>
    </citation>
    <scope>NUCLEOTIDE SEQUENCE [LARGE SCALE GENOMIC DNA]</scope>
</reference>
<name>A0A4Y2L4Q3_ARAVE</name>
<accession>A0A4Y2L4Q3</accession>
<comment type="caution">
    <text evidence="1">The sequence shown here is derived from an EMBL/GenBank/DDBJ whole genome shotgun (WGS) entry which is preliminary data.</text>
</comment>
<sequence>MLFFRQDRLTKSLTSLQWTSSCYLYFQSILPFKLDFVADGYIDRLKTCVLTCRHPAFSSEFPLIVLQTAWGALWRWVAKTCDREVTVEIEFTVTANRCAVVFSNLVSNHFLFCFRR</sequence>
<proteinExistence type="predicted"/>
<dbReference type="EMBL" id="BGPR01005369">
    <property type="protein sequence ID" value="GBN09534.1"/>
    <property type="molecule type" value="Genomic_DNA"/>
</dbReference>